<feature type="compositionally biased region" description="Basic and acidic residues" evidence="1">
    <location>
        <begin position="36"/>
        <end position="45"/>
    </location>
</feature>
<protein>
    <submittedName>
        <fullName evidence="2">Uncharacterized protein</fullName>
    </submittedName>
</protein>
<sequence>MRRQPARRPGRLADAGVGAGQRRALSSAGPVADAGDLEHADEAGPEHAGPAGRGCGVAPAMRVMTMIVDE</sequence>
<evidence type="ECO:0000256" key="1">
    <source>
        <dbReference type="SAM" id="MobiDB-lite"/>
    </source>
</evidence>
<keyword evidence="3" id="KW-1185">Reference proteome</keyword>
<feature type="region of interest" description="Disordered" evidence="1">
    <location>
        <begin position="1"/>
        <end position="56"/>
    </location>
</feature>
<accession>A0ABZ1PJX4</accession>
<reference evidence="2 3" key="1">
    <citation type="submission" date="2022-10" db="EMBL/GenBank/DDBJ databases">
        <title>The complete genomes of actinobacterial strains from the NBC collection.</title>
        <authorList>
            <person name="Joergensen T.S."/>
            <person name="Alvarez Arevalo M."/>
            <person name="Sterndorff E.B."/>
            <person name="Faurdal D."/>
            <person name="Vuksanovic O."/>
            <person name="Mourched A.-S."/>
            <person name="Charusanti P."/>
            <person name="Shaw S."/>
            <person name="Blin K."/>
            <person name="Weber T."/>
        </authorList>
    </citation>
    <scope>NUCLEOTIDE SEQUENCE [LARGE SCALE GENOMIC DNA]</scope>
    <source>
        <strain evidence="2 3">NBC_00396</strain>
    </source>
</reference>
<evidence type="ECO:0000313" key="3">
    <source>
        <dbReference type="Proteomes" id="UP001346877"/>
    </source>
</evidence>
<name>A0ABZ1PJX4_9ACTN</name>
<evidence type="ECO:0000313" key="2">
    <source>
        <dbReference type="EMBL" id="WUI84444.1"/>
    </source>
</evidence>
<proteinExistence type="predicted"/>
<feature type="compositionally biased region" description="Basic residues" evidence="1">
    <location>
        <begin position="1"/>
        <end position="10"/>
    </location>
</feature>
<dbReference type="Proteomes" id="UP001346877">
    <property type="component" value="Chromosome"/>
</dbReference>
<gene>
    <name evidence="2" type="ORF">OG375_09040</name>
</gene>
<organism evidence="2 3">
    <name type="scientific">Micromonospora zamorensis</name>
    <dbReference type="NCBI Taxonomy" id="709883"/>
    <lineage>
        <taxon>Bacteria</taxon>
        <taxon>Bacillati</taxon>
        <taxon>Actinomycetota</taxon>
        <taxon>Actinomycetes</taxon>
        <taxon>Micromonosporales</taxon>
        <taxon>Micromonosporaceae</taxon>
        <taxon>Micromonospora</taxon>
    </lineage>
</organism>
<dbReference type="RefSeq" id="WP_328374426.1">
    <property type="nucleotide sequence ID" value="NZ_CP107936.1"/>
</dbReference>
<dbReference type="EMBL" id="CP107941">
    <property type="protein sequence ID" value="WUI84444.1"/>
    <property type="molecule type" value="Genomic_DNA"/>
</dbReference>